<accession>A0AAV5DPM7</accession>
<evidence type="ECO:0000313" key="7">
    <source>
        <dbReference type="Proteomes" id="UP001054889"/>
    </source>
</evidence>
<feature type="domain" description="BSD" evidence="5">
    <location>
        <begin position="139"/>
        <end position="173"/>
    </location>
</feature>
<protein>
    <recommendedName>
        <fullName evidence="5">BSD domain-containing protein</fullName>
    </recommendedName>
</protein>
<dbReference type="InterPro" id="IPR005607">
    <property type="entry name" value="BSD_dom"/>
</dbReference>
<evidence type="ECO:0000256" key="3">
    <source>
        <dbReference type="SAM" id="Coils"/>
    </source>
</evidence>
<evidence type="ECO:0000256" key="1">
    <source>
        <dbReference type="ARBA" id="ARBA00023054"/>
    </source>
</evidence>
<dbReference type="Pfam" id="PF03468">
    <property type="entry name" value="XS"/>
    <property type="match status" value="1"/>
</dbReference>
<dbReference type="GO" id="GO:0080188">
    <property type="term" value="P:gene silencing by siRNA-directed DNA methylation"/>
    <property type="evidence" value="ECO:0007669"/>
    <property type="project" value="InterPro"/>
</dbReference>
<dbReference type="InterPro" id="IPR005379">
    <property type="entry name" value="FDM1-5/IDN2_XH"/>
</dbReference>
<reference evidence="6" key="2">
    <citation type="submission" date="2021-12" db="EMBL/GenBank/DDBJ databases">
        <title>Resequencing data analysis of finger millet.</title>
        <authorList>
            <person name="Hatakeyama M."/>
            <person name="Aluri S."/>
            <person name="Balachadran M.T."/>
            <person name="Sivarajan S.R."/>
            <person name="Poveda L."/>
            <person name="Shimizu-Inatsugi R."/>
            <person name="Schlapbach R."/>
            <person name="Sreeman S.M."/>
            <person name="Shimizu K.K."/>
        </authorList>
    </citation>
    <scope>NUCLEOTIDE SEQUENCE</scope>
</reference>
<evidence type="ECO:0000259" key="5">
    <source>
        <dbReference type="PROSITE" id="PS50858"/>
    </source>
</evidence>
<gene>
    <name evidence="6" type="primary">ga30701</name>
    <name evidence="6" type="ORF">PR202_ga30701</name>
</gene>
<dbReference type="InterPro" id="IPR005380">
    <property type="entry name" value="XS_domain"/>
</dbReference>
<sequence length="949" mass="107718">MELPATAEAVGSLAVGAIYKATAKGPGNPGVLRMNEDKLSFIPHDPWSATKLDVDFQTIKSQKHNKVDPSKPAPPPALLKLFKDNGECYTFEFGNVAHREECRDFVARVLDRHEEAVIIQNVSPENTVASTGPEQLSAEEVERRMNLLLNNSELRKLHKHFVIGNILDESEFWVTRKHLLDDGVNKTSKQRPGFKNATPDIWPLAQALDAAFNHDLQQQQGSSYAVQEAEEASAATQGGGEKTPTQAEEEEEPRDPRPSVRFLLLPAAGAKVAAADDRDRRDPRSSSSSVEIHGNPEFHSGGVCSYYVYFLSASDHTTVELVQRSAMDCSSDESSDLSDTDIDEYAEKSYLDLKAGKFVARLDIDRFRCPFCPGKKKQDYRYNELLQHAVGVGASNRAAKVKANHQALAKLLKEDHADAAGNLPRRQAAALNNPPKPVKDQEVFVFPWMGIITNVPAEQTQRNGAILMQRLAEFKPVQFTSICCANGYIGIVLFSRDWIGFKNALAFQSHFKSERLGKMDWKASIRKSRMYGWLAQEEDYKSGDPVGLFLAENGDLKTVADLEHEMSRKTDTLIANLTHQITAKSEYLQVLECKCNQMNLSLQRAMEESDLLDKRYNEEMRNMQSAAREHTHRLIRETDQLRNQLAQKESYIQKRSRQLSELNAQTDMERRKLENERKKNTDQNNSLNMARIEQQKADEKVLRLLEKQKKEKEAALKKILQLERQLDEKQKLELDIQQLKGKLEVVKHMEGQGVDVKKRSEELTAELNEKIEEMEDLETLNQTLIVKDRMANDELQDAKKELITGMVDLLGPRSTVGIKRMGELDEKPFLEACKERYKVDPELKAAELCSIWQENLKDPNWHPFNIVTTGSTAEQIIDERDEKLVSLKKQLGEQVFKAVTTALLEINEYNASGSYVVSELWNNKENRKASITEAIQHVLKQWKAQKRRR</sequence>
<feature type="compositionally biased region" description="Basic and acidic residues" evidence="4">
    <location>
        <begin position="274"/>
        <end position="284"/>
    </location>
</feature>
<dbReference type="PANTHER" id="PTHR21596">
    <property type="entry name" value="RIBONUCLEASE P SUBUNIT P38"/>
    <property type="match status" value="1"/>
</dbReference>
<dbReference type="InterPro" id="IPR045177">
    <property type="entry name" value="FDM1-5/IDN2"/>
</dbReference>
<organism evidence="6 7">
    <name type="scientific">Eleusine coracana subsp. coracana</name>
    <dbReference type="NCBI Taxonomy" id="191504"/>
    <lineage>
        <taxon>Eukaryota</taxon>
        <taxon>Viridiplantae</taxon>
        <taxon>Streptophyta</taxon>
        <taxon>Embryophyta</taxon>
        <taxon>Tracheophyta</taxon>
        <taxon>Spermatophyta</taxon>
        <taxon>Magnoliopsida</taxon>
        <taxon>Liliopsida</taxon>
        <taxon>Poales</taxon>
        <taxon>Poaceae</taxon>
        <taxon>PACMAD clade</taxon>
        <taxon>Chloridoideae</taxon>
        <taxon>Cynodonteae</taxon>
        <taxon>Eleusininae</taxon>
        <taxon>Eleusine</taxon>
    </lineage>
</organism>
<dbReference type="InterPro" id="IPR035925">
    <property type="entry name" value="BSD_dom_sf"/>
</dbReference>
<dbReference type="Gene3D" id="3.30.70.2890">
    <property type="entry name" value="XS domain"/>
    <property type="match status" value="1"/>
</dbReference>
<evidence type="ECO:0000313" key="6">
    <source>
        <dbReference type="EMBL" id="GJN12425.1"/>
    </source>
</evidence>
<evidence type="ECO:0000256" key="2">
    <source>
        <dbReference type="ARBA" id="ARBA00023158"/>
    </source>
</evidence>
<reference evidence="6" key="1">
    <citation type="journal article" date="2018" name="DNA Res.">
        <title>Multiple hybrid de novo genome assembly of finger millet, an orphan allotetraploid crop.</title>
        <authorList>
            <person name="Hatakeyama M."/>
            <person name="Aluri S."/>
            <person name="Balachadran M.T."/>
            <person name="Sivarajan S.R."/>
            <person name="Patrignani A."/>
            <person name="Gruter S."/>
            <person name="Poveda L."/>
            <person name="Shimizu-Inatsugi R."/>
            <person name="Baeten J."/>
            <person name="Francoijs K.J."/>
            <person name="Nataraja K.N."/>
            <person name="Reddy Y.A.N."/>
            <person name="Phadnis S."/>
            <person name="Ravikumar R.L."/>
            <person name="Schlapbach R."/>
            <person name="Sreeman S.M."/>
            <person name="Shimizu K.K."/>
        </authorList>
    </citation>
    <scope>NUCLEOTIDE SEQUENCE</scope>
</reference>
<dbReference type="SUPFAM" id="SSF140383">
    <property type="entry name" value="BSD domain-like"/>
    <property type="match status" value="1"/>
</dbReference>
<dbReference type="SUPFAM" id="SSF50729">
    <property type="entry name" value="PH domain-like"/>
    <property type="match status" value="1"/>
</dbReference>
<dbReference type="PANTHER" id="PTHR21596:SF84">
    <property type="entry name" value="OS02G0293300 PROTEIN"/>
    <property type="match status" value="1"/>
</dbReference>
<evidence type="ECO:0000256" key="4">
    <source>
        <dbReference type="SAM" id="MobiDB-lite"/>
    </source>
</evidence>
<name>A0AAV5DPM7_ELECO</name>
<dbReference type="Pfam" id="PF03469">
    <property type="entry name" value="XH"/>
    <property type="match status" value="1"/>
</dbReference>
<dbReference type="EMBL" id="BQKI01000023">
    <property type="protein sequence ID" value="GJN12425.1"/>
    <property type="molecule type" value="Genomic_DNA"/>
</dbReference>
<dbReference type="Proteomes" id="UP001054889">
    <property type="component" value="Unassembled WGS sequence"/>
</dbReference>
<dbReference type="Gene3D" id="6.10.140.1200">
    <property type="match status" value="1"/>
</dbReference>
<keyword evidence="1 3" id="KW-0175">Coiled coil</keyword>
<feature type="region of interest" description="Disordered" evidence="4">
    <location>
        <begin position="219"/>
        <end position="294"/>
    </location>
</feature>
<dbReference type="AlphaFoldDB" id="A0AAV5DPM7"/>
<dbReference type="InterPro" id="IPR038588">
    <property type="entry name" value="XS_domain_sf"/>
</dbReference>
<comment type="caution">
    <text evidence="6">The sequence shown here is derived from an EMBL/GenBank/DDBJ whole genome shotgun (WGS) entry which is preliminary data.</text>
</comment>
<dbReference type="Pfam" id="PF03470">
    <property type="entry name" value="zf-XS"/>
    <property type="match status" value="1"/>
</dbReference>
<dbReference type="PROSITE" id="PS50858">
    <property type="entry name" value="BSD"/>
    <property type="match status" value="1"/>
</dbReference>
<proteinExistence type="predicted"/>
<feature type="compositionally biased region" description="Basic and acidic residues" evidence="4">
    <location>
        <begin position="667"/>
        <end position="681"/>
    </location>
</feature>
<dbReference type="InterPro" id="IPR005381">
    <property type="entry name" value="Znf-XS_domain"/>
</dbReference>
<feature type="coiled-coil region" evidence="3">
    <location>
        <begin position="588"/>
        <end position="622"/>
    </location>
</feature>
<keyword evidence="2" id="KW-0943">RNA-mediated gene silencing</keyword>
<feature type="region of interest" description="Disordered" evidence="4">
    <location>
        <begin position="652"/>
        <end position="686"/>
    </location>
</feature>
<keyword evidence="7" id="KW-1185">Reference proteome</keyword>